<dbReference type="Proteomes" id="UP000371041">
    <property type="component" value="Chromosome"/>
</dbReference>
<evidence type="ECO:0000313" key="2">
    <source>
        <dbReference type="EMBL" id="QGK71476.1"/>
    </source>
</evidence>
<reference evidence="3" key="1">
    <citation type="submission" date="2019-11" db="EMBL/GenBank/DDBJ databases">
        <title>The complete genome sequence of Saccharopolyspora sp. E2A.</title>
        <authorList>
            <person name="Zhang G."/>
        </authorList>
    </citation>
    <scope>NUCLEOTIDE SEQUENCE [LARGE SCALE GENOMIC DNA]</scope>
    <source>
        <strain evidence="3">E2A</strain>
    </source>
</reference>
<evidence type="ECO:0000313" key="3">
    <source>
        <dbReference type="Proteomes" id="UP000371041"/>
    </source>
</evidence>
<dbReference type="SUPFAM" id="SSF140453">
    <property type="entry name" value="EsxAB dimer-like"/>
    <property type="match status" value="1"/>
</dbReference>
<protein>
    <submittedName>
        <fullName evidence="2">Uncharacterized protein</fullName>
    </submittedName>
</protein>
<dbReference type="RefSeq" id="WP_154078051.1">
    <property type="nucleotide sequence ID" value="NZ_CP045929.1"/>
</dbReference>
<keyword evidence="3" id="KW-1185">Reference proteome</keyword>
<sequence>MQELDTEVEGDPDSFTATCQFLRETSANVERTEQKYVSTRGEAEGGWGGAAGEGFRDIVFSSARMAGDTVQMLSEVCSSLEIHADDLRTVEADMQRARDRAVEGGLTITGFKIQPPGSAPEAPAPLPSGRPASPQQTEAHAAGVAAQADYERKLNAYNDAAGLVSEAQKKEADSQAWLVKTVSGVMDPPKLMLTGGDIATGLAGVVTTNATKWKAVADRIASPDLPAKMAQNTTMSAATRFRMAEIAAERSTGKAVAYANAYPNKVAAWLDKSPPWAKATLDAKIIPHSAPSPTTPILRGAVNVGKKLPYVGLLFTGAGVTYDIQQGKDPTQAVVSGGASFVGGAVAGASIGAAFGGPVGVVGGALVGIGIGIAVDSGWELFD</sequence>
<evidence type="ECO:0000256" key="1">
    <source>
        <dbReference type="SAM" id="MobiDB-lite"/>
    </source>
</evidence>
<dbReference type="EMBL" id="CP045929">
    <property type="protein sequence ID" value="QGK71476.1"/>
    <property type="molecule type" value="Genomic_DNA"/>
</dbReference>
<feature type="region of interest" description="Disordered" evidence="1">
    <location>
        <begin position="109"/>
        <end position="143"/>
    </location>
</feature>
<proteinExistence type="predicted"/>
<dbReference type="KEGG" id="sace:GIY23_19925"/>
<organism evidence="2 3">
    <name type="scientific">Allosaccharopolyspora coralli</name>
    <dbReference type="NCBI Taxonomy" id="2665642"/>
    <lineage>
        <taxon>Bacteria</taxon>
        <taxon>Bacillati</taxon>
        <taxon>Actinomycetota</taxon>
        <taxon>Actinomycetes</taxon>
        <taxon>Pseudonocardiales</taxon>
        <taxon>Pseudonocardiaceae</taxon>
        <taxon>Allosaccharopolyspora</taxon>
    </lineage>
</organism>
<accession>A0A5Q3QDN6</accession>
<name>A0A5Q3QDN6_9PSEU</name>
<gene>
    <name evidence="2" type="ORF">GIY23_19925</name>
</gene>
<dbReference type="AlphaFoldDB" id="A0A5Q3QDN6"/>
<dbReference type="InterPro" id="IPR036689">
    <property type="entry name" value="ESAT-6-like_sf"/>
</dbReference>